<proteinExistence type="predicted"/>
<organism evidence="1 2">
    <name type="scientific">Rubus argutus</name>
    <name type="common">Southern blackberry</name>
    <dbReference type="NCBI Taxonomy" id="59490"/>
    <lineage>
        <taxon>Eukaryota</taxon>
        <taxon>Viridiplantae</taxon>
        <taxon>Streptophyta</taxon>
        <taxon>Embryophyta</taxon>
        <taxon>Tracheophyta</taxon>
        <taxon>Spermatophyta</taxon>
        <taxon>Magnoliopsida</taxon>
        <taxon>eudicotyledons</taxon>
        <taxon>Gunneridae</taxon>
        <taxon>Pentapetalae</taxon>
        <taxon>rosids</taxon>
        <taxon>fabids</taxon>
        <taxon>Rosales</taxon>
        <taxon>Rosaceae</taxon>
        <taxon>Rosoideae</taxon>
        <taxon>Rosoideae incertae sedis</taxon>
        <taxon>Rubus</taxon>
    </lineage>
</organism>
<evidence type="ECO:0000313" key="1">
    <source>
        <dbReference type="EMBL" id="KAK9921571.1"/>
    </source>
</evidence>
<reference evidence="1 2" key="1">
    <citation type="journal article" date="2023" name="G3 (Bethesda)">
        <title>A chromosome-length genome assembly and annotation of blackberry (Rubus argutus, cv. 'Hillquist').</title>
        <authorList>
            <person name="Bruna T."/>
            <person name="Aryal R."/>
            <person name="Dudchenko O."/>
            <person name="Sargent D.J."/>
            <person name="Mead D."/>
            <person name="Buti M."/>
            <person name="Cavallini A."/>
            <person name="Hytonen T."/>
            <person name="Andres J."/>
            <person name="Pham M."/>
            <person name="Weisz D."/>
            <person name="Mascagni F."/>
            <person name="Usai G."/>
            <person name="Natali L."/>
            <person name="Bassil N."/>
            <person name="Fernandez G.E."/>
            <person name="Lomsadze A."/>
            <person name="Armour M."/>
            <person name="Olukolu B."/>
            <person name="Poorten T."/>
            <person name="Britton C."/>
            <person name="Davik J."/>
            <person name="Ashrafi H."/>
            <person name="Aiden E.L."/>
            <person name="Borodovsky M."/>
            <person name="Worthington M."/>
        </authorList>
    </citation>
    <scope>NUCLEOTIDE SEQUENCE [LARGE SCALE GENOMIC DNA]</scope>
    <source>
        <strain evidence="1">PI 553951</strain>
    </source>
</reference>
<evidence type="ECO:0000313" key="2">
    <source>
        <dbReference type="Proteomes" id="UP001457282"/>
    </source>
</evidence>
<protein>
    <submittedName>
        <fullName evidence="1">Uncharacterized protein</fullName>
    </submittedName>
</protein>
<comment type="caution">
    <text evidence="1">The sequence shown here is derived from an EMBL/GenBank/DDBJ whole genome shotgun (WGS) entry which is preliminary data.</text>
</comment>
<accession>A0AAW1WA75</accession>
<dbReference type="AlphaFoldDB" id="A0AAW1WA75"/>
<dbReference type="EMBL" id="JBEDUW010000006">
    <property type="protein sequence ID" value="KAK9921571.1"/>
    <property type="molecule type" value="Genomic_DNA"/>
</dbReference>
<sequence length="134" mass="14787">MILVFGYLRVRIWEKSKHESCPEGRNESNALDGMIFGDRMNLLWAIMTPRTFGCFPLPSENLPDMLYRGIHGVSSPPPPGTGLLGVQSELLLGTRGGLEGGHMSSERGGMCFHESGRLVDSIGLRADIARLCRW</sequence>
<dbReference type="Proteomes" id="UP001457282">
    <property type="component" value="Unassembled WGS sequence"/>
</dbReference>
<name>A0AAW1WA75_RUBAR</name>
<keyword evidence="2" id="KW-1185">Reference proteome</keyword>
<gene>
    <name evidence="1" type="ORF">M0R45_030076</name>
</gene>